<organism evidence="9 10">
    <name type="scientific">Candidatus Onthenecus intestinigallinarum</name>
    <dbReference type="NCBI Taxonomy" id="2840875"/>
    <lineage>
        <taxon>Bacteria</taxon>
        <taxon>Bacillati</taxon>
        <taxon>Bacillota</taxon>
        <taxon>Clostridia</taxon>
        <taxon>Eubacteriales</taxon>
        <taxon>Candidatus Onthenecus</taxon>
    </lineage>
</organism>
<dbReference type="Gene3D" id="1.10.3720.10">
    <property type="entry name" value="MetI-like"/>
    <property type="match status" value="1"/>
</dbReference>
<keyword evidence="5 7" id="KW-1133">Transmembrane helix</keyword>
<evidence type="ECO:0000256" key="1">
    <source>
        <dbReference type="ARBA" id="ARBA00004651"/>
    </source>
</evidence>
<feature type="transmembrane region" description="Helical" evidence="7">
    <location>
        <begin position="258"/>
        <end position="275"/>
    </location>
</feature>
<dbReference type="EMBL" id="DVFJ01000035">
    <property type="protein sequence ID" value="HIQ72397.1"/>
    <property type="molecule type" value="Genomic_DNA"/>
</dbReference>
<feature type="transmembrane region" description="Helical" evidence="7">
    <location>
        <begin position="80"/>
        <end position="102"/>
    </location>
</feature>
<dbReference type="PROSITE" id="PS50928">
    <property type="entry name" value="ABC_TM1"/>
    <property type="match status" value="1"/>
</dbReference>
<evidence type="ECO:0000256" key="4">
    <source>
        <dbReference type="ARBA" id="ARBA00022692"/>
    </source>
</evidence>
<comment type="subcellular location">
    <subcellularLocation>
        <location evidence="1 7">Cell membrane</location>
        <topology evidence="1 7">Multi-pass membrane protein</topology>
    </subcellularLocation>
</comment>
<proteinExistence type="inferred from homology"/>
<gene>
    <name evidence="9" type="ORF">IAB73_09350</name>
</gene>
<sequence length="290" mass="32500">MIEKRDLPQRSLTALNYAIITLVALLCLYPCIHVLAASFSDPVQLIRHRGALLWPTGYSLRGYQTVFNNPNILIGYGNTLFYVLVGTAINIVLTSLGAYALARTGWPMRKLFVFLFVFTMYFNVGIIPTFMLVKGLGMLNTRWAIVLPVAINTWNLIVMRTSFAAVPDELQESAYLDGASDLRILCQIYVPVCKATMAVMLLFYAVEHWNSWFTAMIYLTDTGLYPLQMFVRDILLFDGAAGTTEDANAIYLKELTKYAVIVVSIVPILVVYPFVQKFFVKGVMLGSVKG</sequence>
<keyword evidence="2 7" id="KW-0813">Transport</keyword>
<reference evidence="9" key="1">
    <citation type="submission" date="2020-10" db="EMBL/GenBank/DDBJ databases">
        <authorList>
            <person name="Gilroy R."/>
        </authorList>
    </citation>
    <scope>NUCLEOTIDE SEQUENCE</scope>
    <source>
        <strain evidence="9">ChiSxjej2B14-6234</strain>
    </source>
</reference>
<feature type="domain" description="ABC transmembrane type-1" evidence="8">
    <location>
        <begin position="76"/>
        <end position="273"/>
    </location>
</feature>
<dbReference type="InterPro" id="IPR000515">
    <property type="entry name" value="MetI-like"/>
</dbReference>
<evidence type="ECO:0000256" key="5">
    <source>
        <dbReference type="ARBA" id="ARBA00022989"/>
    </source>
</evidence>
<dbReference type="GO" id="GO:0005886">
    <property type="term" value="C:plasma membrane"/>
    <property type="evidence" value="ECO:0007669"/>
    <property type="project" value="UniProtKB-SubCell"/>
</dbReference>
<name>A0A9D1CRB4_9FIRM</name>
<dbReference type="CDD" id="cd06261">
    <property type="entry name" value="TM_PBP2"/>
    <property type="match status" value="1"/>
</dbReference>
<evidence type="ECO:0000256" key="2">
    <source>
        <dbReference type="ARBA" id="ARBA00022448"/>
    </source>
</evidence>
<comment type="caution">
    <text evidence="9">The sequence shown here is derived from an EMBL/GenBank/DDBJ whole genome shotgun (WGS) entry which is preliminary data.</text>
</comment>
<feature type="transmembrane region" description="Helical" evidence="7">
    <location>
        <begin position="184"/>
        <end position="206"/>
    </location>
</feature>
<comment type="similarity">
    <text evidence="7">Belongs to the binding-protein-dependent transport system permease family.</text>
</comment>
<dbReference type="Proteomes" id="UP000886887">
    <property type="component" value="Unassembled WGS sequence"/>
</dbReference>
<feature type="transmembrane region" description="Helical" evidence="7">
    <location>
        <begin position="12"/>
        <end position="36"/>
    </location>
</feature>
<accession>A0A9D1CRB4</accession>
<dbReference type="Pfam" id="PF00528">
    <property type="entry name" value="BPD_transp_1"/>
    <property type="match status" value="1"/>
</dbReference>
<reference evidence="9" key="2">
    <citation type="journal article" date="2021" name="PeerJ">
        <title>Extensive microbial diversity within the chicken gut microbiome revealed by metagenomics and culture.</title>
        <authorList>
            <person name="Gilroy R."/>
            <person name="Ravi A."/>
            <person name="Getino M."/>
            <person name="Pursley I."/>
            <person name="Horton D.L."/>
            <person name="Alikhan N.F."/>
            <person name="Baker D."/>
            <person name="Gharbi K."/>
            <person name="Hall N."/>
            <person name="Watson M."/>
            <person name="Adriaenssens E.M."/>
            <person name="Foster-Nyarko E."/>
            <person name="Jarju S."/>
            <person name="Secka A."/>
            <person name="Antonio M."/>
            <person name="Oren A."/>
            <person name="Chaudhuri R.R."/>
            <person name="La Ragione R."/>
            <person name="Hildebrand F."/>
            <person name="Pallen M.J."/>
        </authorList>
    </citation>
    <scope>NUCLEOTIDE SEQUENCE</scope>
    <source>
        <strain evidence="9">ChiSxjej2B14-6234</strain>
    </source>
</reference>
<evidence type="ECO:0000256" key="7">
    <source>
        <dbReference type="RuleBase" id="RU363032"/>
    </source>
</evidence>
<evidence type="ECO:0000256" key="6">
    <source>
        <dbReference type="ARBA" id="ARBA00023136"/>
    </source>
</evidence>
<keyword evidence="4 7" id="KW-0812">Transmembrane</keyword>
<dbReference type="GO" id="GO:0055085">
    <property type="term" value="P:transmembrane transport"/>
    <property type="evidence" value="ECO:0007669"/>
    <property type="project" value="InterPro"/>
</dbReference>
<dbReference type="AlphaFoldDB" id="A0A9D1CRB4"/>
<dbReference type="PANTHER" id="PTHR43744:SF9">
    <property type="entry name" value="POLYGALACTURONAN_RHAMNOGALACTURONAN TRANSPORT SYSTEM PERMEASE PROTEIN YTCP"/>
    <property type="match status" value="1"/>
</dbReference>
<keyword evidence="6 7" id="KW-0472">Membrane</keyword>
<evidence type="ECO:0000259" key="8">
    <source>
        <dbReference type="PROSITE" id="PS50928"/>
    </source>
</evidence>
<dbReference type="InterPro" id="IPR035906">
    <property type="entry name" value="MetI-like_sf"/>
</dbReference>
<evidence type="ECO:0000256" key="3">
    <source>
        <dbReference type="ARBA" id="ARBA00022475"/>
    </source>
</evidence>
<evidence type="ECO:0000313" key="9">
    <source>
        <dbReference type="EMBL" id="HIQ72397.1"/>
    </source>
</evidence>
<dbReference type="PANTHER" id="PTHR43744">
    <property type="entry name" value="ABC TRANSPORTER PERMEASE PROTEIN MG189-RELATED-RELATED"/>
    <property type="match status" value="1"/>
</dbReference>
<dbReference type="SUPFAM" id="SSF161098">
    <property type="entry name" value="MetI-like"/>
    <property type="match status" value="1"/>
</dbReference>
<evidence type="ECO:0000313" key="10">
    <source>
        <dbReference type="Proteomes" id="UP000886887"/>
    </source>
</evidence>
<protein>
    <submittedName>
        <fullName evidence="9">Carbohydrate ABC transporter permease</fullName>
    </submittedName>
</protein>
<keyword evidence="3" id="KW-1003">Cell membrane</keyword>
<feature type="transmembrane region" description="Helical" evidence="7">
    <location>
        <begin position="111"/>
        <end position="131"/>
    </location>
</feature>